<dbReference type="EMBL" id="CP086714">
    <property type="protein sequence ID" value="WOO77948.1"/>
    <property type="molecule type" value="Genomic_DNA"/>
</dbReference>
<proteinExistence type="predicted"/>
<dbReference type="AlphaFoldDB" id="A0AAF0Y6Z3"/>
<keyword evidence="3" id="KW-1185">Reference proteome</keyword>
<sequence length="130" mass="15422">MMPRRSGRLPERPRDQAQRDAIRTDEDLVTLTSDLLKSATRNAQRYNTPIALWRVAFATDTHRHAVESLRRQVECIRRFNGLVHDYARWDAEDARYQLEVARYAAQRAHWRREAYRLRVHGRSVRAVTKP</sequence>
<accession>A0AAF0Y6Z3</accession>
<dbReference type="Proteomes" id="UP000827549">
    <property type="component" value="Chromosome 1"/>
</dbReference>
<dbReference type="GeneID" id="87804756"/>
<feature type="compositionally biased region" description="Basic and acidic residues" evidence="1">
    <location>
        <begin position="8"/>
        <end position="25"/>
    </location>
</feature>
<name>A0AAF0Y6Z3_9TREE</name>
<evidence type="ECO:0000256" key="1">
    <source>
        <dbReference type="SAM" id="MobiDB-lite"/>
    </source>
</evidence>
<reference evidence="2" key="1">
    <citation type="submission" date="2023-10" db="EMBL/GenBank/DDBJ databases">
        <authorList>
            <person name="Noh H."/>
        </authorList>
    </citation>
    <scope>NUCLEOTIDE SEQUENCE</scope>
    <source>
        <strain evidence="2">DUCC4014</strain>
    </source>
</reference>
<dbReference type="RefSeq" id="XP_062623980.1">
    <property type="nucleotide sequence ID" value="XM_062767996.1"/>
</dbReference>
<protein>
    <submittedName>
        <fullName evidence="2">Uncharacterized protein</fullName>
    </submittedName>
</protein>
<evidence type="ECO:0000313" key="2">
    <source>
        <dbReference type="EMBL" id="WOO77948.1"/>
    </source>
</evidence>
<organism evidence="2 3">
    <name type="scientific">Vanrija pseudolonga</name>
    <dbReference type="NCBI Taxonomy" id="143232"/>
    <lineage>
        <taxon>Eukaryota</taxon>
        <taxon>Fungi</taxon>
        <taxon>Dikarya</taxon>
        <taxon>Basidiomycota</taxon>
        <taxon>Agaricomycotina</taxon>
        <taxon>Tremellomycetes</taxon>
        <taxon>Trichosporonales</taxon>
        <taxon>Trichosporonaceae</taxon>
        <taxon>Vanrija</taxon>
    </lineage>
</organism>
<evidence type="ECO:0000313" key="3">
    <source>
        <dbReference type="Proteomes" id="UP000827549"/>
    </source>
</evidence>
<feature type="region of interest" description="Disordered" evidence="1">
    <location>
        <begin position="1"/>
        <end position="25"/>
    </location>
</feature>
<gene>
    <name evidence="2" type="ORF">LOC62_01G001501</name>
</gene>